<keyword evidence="2" id="KW-1133">Transmembrane helix</keyword>
<feature type="transmembrane region" description="Helical" evidence="2">
    <location>
        <begin position="141"/>
        <end position="163"/>
    </location>
</feature>
<dbReference type="Proteomes" id="UP000182332">
    <property type="component" value="Unassembled WGS sequence"/>
</dbReference>
<evidence type="ECO:0000256" key="1">
    <source>
        <dbReference type="PROSITE-ProRule" id="PRU00703"/>
    </source>
</evidence>
<reference evidence="4 5" key="1">
    <citation type="submission" date="2016-10" db="EMBL/GenBank/DDBJ databases">
        <authorList>
            <person name="de Groot N.N."/>
        </authorList>
    </citation>
    <scope>NUCLEOTIDE SEQUENCE [LARGE SCALE GENOMIC DNA]</scope>
    <source>
        <strain evidence="4 5">DSM 11363</strain>
    </source>
</reference>
<dbReference type="Pfam" id="PF00571">
    <property type="entry name" value="CBS"/>
    <property type="match status" value="1"/>
</dbReference>
<keyword evidence="2" id="KW-0472">Membrane</keyword>
<feature type="transmembrane region" description="Helical" evidence="2">
    <location>
        <begin position="104"/>
        <end position="129"/>
    </location>
</feature>
<sequence length="285" mass="30941">MLIVKNLLRSFIPQSSNTHPVEWWRAAIGACLGIFVSAVFCRELYGIDITLHLLGPVGASAVLLFAVSTGALAQPWSILGSYLIAALVALLSIRLFGNTINAASLAVCSSILLMCVFRCLHPPAAAVAICIVTSKNELSPLGLYVLGPVMLNAVCLLVGALIYNNLTRVRYPKAQASELPATEQPPLNNDGFKTEDLDKALEEMGEFVDVSREDLEEILHKTEEHALRRNRSDIDAARTLSRSTESLSLEHSMADAMKMLARNDSNYLPVLDGDKKVVGIITLVK</sequence>
<dbReference type="Gene3D" id="3.10.580.10">
    <property type="entry name" value="CBS-domain"/>
    <property type="match status" value="1"/>
</dbReference>
<evidence type="ECO:0000313" key="4">
    <source>
        <dbReference type="EMBL" id="SET34357.1"/>
    </source>
</evidence>
<dbReference type="InterPro" id="IPR058581">
    <property type="entry name" value="TM_HPP"/>
</dbReference>
<accession>A0A1I0DR00</accession>
<evidence type="ECO:0000259" key="3">
    <source>
        <dbReference type="PROSITE" id="PS51371"/>
    </source>
</evidence>
<proteinExistence type="predicted"/>
<keyword evidence="2" id="KW-0812">Transmembrane</keyword>
<dbReference type="Pfam" id="PF04982">
    <property type="entry name" value="TM_HPP"/>
    <property type="match status" value="1"/>
</dbReference>
<dbReference type="AlphaFoldDB" id="A0A1I0DR00"/>
<dbReference type="InterPro" id="IPR007065">
    <property type="entry name" value="HPP"/>
</dbReference>
<name>A0A1I0DR00_9PSED</name>
<feature type="domain" description="CBS" evidence="3">
    <location>
        <begin position="240"/>
        <end position="285"/>
    </location>
</feature>
<evidence type="ECO:0000313" key="5">
    <source>
        <dbReference type="Proteomes" id="UP000182332"/>
    </source>
</evidence>
<organism evidence="4 5">
    <name type="scientific">Pseudomonas graminis</name>
    <dbReference type="NCBI Taxonomy" id="158627"/>
    <lineage>
        <taxon>Bacteria</taxon>
        <taxon>Pseudomonadati</taxon>
        <taxon>Pseudomonadota</taxon>
        <taxon>Gammaproteobacteria</taxon>
        <taxon>Pseudomonadales</taxon>
        <taxon>Pseudomonadaceae</taxon>
        <taxon>Pseudomonas</taxon>
    </lineage>
</organism>
<dbReference type="PANTHER" id="PTHR33741">
    <property type="entry name" value="TRANSMEMBRANE PROTEIN DDB_G0269096-RELATED"/>
    <property type="match status" value="1"/>
</dbReference>
<dbReference type="PANTHER" id="PTHR33741:SF5">
    <property type="entry name" value="TRANSMEMBRANE PROTEIN DDB_G0269096-RELATED"/>
    <property type="match status" value="1"/>
</dbReference>
<feature type="transmembrane region" description="Helical" evidence="2">
    <location>
        <begin position="23"/>
        <end position="41"/>
    </location>
</feature>
<feature type="transmembrane region" description="Helical" evidence="2">
    <location>
        <begin position="53"/>
        <end position="73"/>
    </location>
</feature>
<evidence type="ECO:0000256" key="2">
    <source>
        <dbReference type="SAM" id="Phobius"/>
    </source>
</evidence>
<dbReference type="PROSITE" id="PS51371">
    <property type="entry name" value="CBS"/>
    <property type="match status" value="1"/>
</dbReference>
<dbReference type="InterPro" id="IPR000644">
    <property type="entry name" value="CBS_dom"/>
</dbReference>
<dbReference type="SUPFAM" id="SSF54631">
    <property type="entry name" value="CBS-domain pair"/>
    <property type="match status" value="1"/>
</dbReference>
<dbReference type="EMBL" id="FOHW01000011">
    <property type="protein sequence ID" value="SET34357.1"/>
    <property type="molecule type" value="Genomic_DNA"/>
</dbReference>
<feature type="transmembrane region" description="Helical" evidence="2">
    <location>
        <begin position="79"/>
        <end position="97"/>
    </location>
</feature>
<keyword evidence="1" id="KW-0129">CBS domain</keyword>
<gene>
    <name evidence="4" type="ORF">SAMN05216197_11123</name>
</gene>
<protein>
    <submittedName>
        <fullName evidence="4">CBS domain-containing membrane protein</fullName>
    </submittedName>
</protein>
<dbReference type="InterPro" id="IPR046342">
    <property type="entry name" value="CBS_dom_sf"/>
</dbReference>